<dbReference type="NCBIfam" id="TIGR02027">
    <property type="entry name" value="rpoA"/>
    <property type="match status" value="1"/>
</dbReference>
<dbReference type="NCBIfam" id="NF003513">
    <property type="entry name" value="PRK05182.1-2"/>
    <property type="match status" value="1"/>
</dbReference>
<dbReference type="GO" id="GO:0003677">
    <property type="term" value="F:DNA binding"/>
    <property type="evidence" value="ECO:0007669"/>
    <property type="project" value="UniProtKB-UniRule"/>
</dbReference>
<evidence type="ECO:0000256" key="9">
    <source>
        <dbReference type="ARBA" id="ARBA00033070"/>
    </source>
</evidence>
<dbReference type="GO" id="GO:0000428">
    <property type="term" value="C:DNA-directed RNA polymerase complex"/>
    <property type="evidence" value="ECO:0007669"/>
    <property type="project" value="UniProtKB-KW"/>
</dbReference>
<sequence length="357" mass="39509">MLVMQRHDATTPDKPWGDAVLHKNWTDLIKPNKLDVQPGHDPRRFAHVVAEPLERGFGLTLGNALRRVLLSSLQGAAVTAIQIDGVLHEFSSITGVREDVTDIVLNVKSLALRMHGEGPKRIRVRAEGPGQVTASQIETGHDIEVLNPDLILCTLDDGARFDMEMTVEVGKGYVPSTQNRPEDAPIGLIPVDAVFSPIRKVAYRVEDTRVGQVTDYDKLTMDVETTGAVRPEDAVALAARILQDQLQLFINFEEPQGGEGKDAASELPFDKNLLRKVDELELSVRSANCLKNDNIVYIGDLVQKTESEMLRTPNFGRKSLNEIKEVLAQMGLSLGMDVPGWPPDNIEELARRVEEPY</sequence>
<feature type="region of interest" description="Alpha C-terminal domain (alpha-CTD)" evidence="11">
    <location>
        <begin position="269"/>
        <end position="357"/>
    </location>
</feature>
<dbReference type="InterPro" id="IPR011773">
    <property type="entry name" value="DNA-dir_RpoA"/>
</dbReference>
<evidence type="ECO:0000256" key="11">
    <source>
        <dbReference type="HAMAP-Rule" id="MF_00059"/>
    </source>
</evidence>
<dbReference type="Pfam" id="PF03118">
    <property type="entry name" value="RNA_pol_A_CTD"/>
    <property type="match status" value="1"/>
</dbReference>
<dbReference type="Gene3D" id="1.10.150.20">
    <property type="entry name" value="5' to 3' exonuclease, C-terminal subdomain"/>
    <property type="match status" value="1"/>
</dbReference>
<comment type="function">
    <text evidence="11">DNA-dependent RNA polymerase catalyzes the transcription of DNA into RNA using the four ribonucleoside triphosphates as substrates.</text>
</comment>
<evidence type="ECO:0000256" key="4">
    <source>
        <dbReference type="ARBA" id="ARBA00022478"/>
    </source>
</evidence>
<dbReference type="HAMAP" id="MF_00059">
    <property type="entry name" value="RNApol_bact_RpoA"/>
    <property type="match status" value="1"/>
</dbReference>
<dbReference type="STRING" id="1082479.SAMN05216241_11527"/>
<keyword evidence="7 11" id="KW-0804">Transcription</keyword>
<dbReference type="FunFam" id="1.10.150.20:FF:000001">
    <property type="entry name" value="DNA-directed RNA polymerase subunit alpha"/>
    <property type="match status" value="1"/>
</dbReference>
<protein>
    <recommendedName>
        <fullName evidence="3 11">DNA-directed RNA polymerase subunit alpha</fullName>
        <shortName evidence="11">RNAP subunit alpha</shortName>
        <ecNumber evidence="2 11">2.7.7.6</ecNumber>
    </recommendedName>
    <alternativeName>
        <fullName evidence="9 11">RNA polymerase subunit alpha</fullName>
    </alternativeName>
    <alternativeName>
        <fullName evidence="8 11">Transcriptase subunit alpha</fullName>
    </alternativeName>
</protein>
<dbReference type="NCBIfam" id="NF003519">
    <property type="entry name" value="PRK05182.2-5"/>
    <property type="match status" value="1"/>
</dbReference>
<keyword evidence="4 11" id="KW-0240">DNA-directed RNA polymerase</keyword>
<dbReference type="AlphaFoldDB" id="A0A1G7UP21"/>
<dbReference type="InterPro" id="IPR011263">
    <property type="entry name" value="DNA-dir_RNA_pol_RpoA/D/Rpb3"/>
</dbReference>
<reference evidence="13 14" key="1">
    <citation type="submission" date="2016-10" db="EMBL/GenBank/DDBJ databases">
        <authorList>
            <person name="de Groot N.N."/>
        </authorList>
    </citation>
    <scope>NUCLEOTIDE SEQUENCE [LARGE SCALE GENOMIC DNA]</scope>
    <source>
        <strain evidence="13 14">DSM 25584</strain>
    </source>
</reference>
<dbReference type="SUPFAM" id="SSF55257">
    <property type="entry name" value="RBP11-like subunits of RNA polymerase"/>
    <property type="match status" value="1"/>
</dbReference>
<dbReference type="FunFam" id="2.170.120.12:FF:000001">
    <property type="entry name" value="DNA-directed RNA polymerase subunit alpha"/>
    <property type="match status" value="1"/>
</dbReference>
<organism evidence="13 14">
    <name type="scientific">Limimonas halophila</name>
    <dbReference type="NCBI Taxonomy" id="1082479"/>
    <lineage>
        <taxon>Bacteria</taxon>
        <taxon>Pseudomonadati</taxon>
        <taxon>Pseudomonadota</taxon>
        <taxon>Alphaproteobacteria</taxon>
        <taxon>Rhodospirillales</taxon>
        <taxon>Rhodovibrionaceae</taxon>
        <taxon>Limimonas</taxon>
    </lineage>
</organism>
<comment type="similarity">
    <text evidence="1 11">Belongs to the RNA polymerase alpha chain family.</text>
</comment>
<accession>A0A1G7UP21</accession>
<dbReference type="GO" id="GO:0003899">
    <property type="term" value="F:DNA-directed RNA polymerase activity"/>
    <property type="evidence" value="ECO:0007669"/>
    <property type="project" value="UniProtKB-UniRule"/>
</dbReference>
<keyword evidence="6 11" id="KW-0548">Nucleotidyltransferase</keyword>
<dbReference type="EC" id="2.7.7.6" evidence="2 11"/>
<dbReference type="GO" id="GO:0046983">
    <property type="term" value="F:protein dimerization activity"/>
    <property type="evidence" value="ECO:0007669"/>
    <property type="project" value="InterPro"/>
</dbReference>
<dbReference type="GO" id="GO:0006351">
    <property type="term" value="P:DNA-templated transcription"/>
    <property type="evidence" value="ECO:0007669"/>
    <property type="project" value="UniProtKB-UniRule"/>
</dbReference>
<dbReference type="InterPro" id="IPR011260">
    <property type="entry name" value="RNAP_asu_C"/>
</dbReference>
<dbReference type="SUPFAM" id="SSF56553">
    <property type="entry name" value="Insert subdomain of RNA polymerase alpha subunit"/>
    <property type="match status" value="1"/>
</dbReference>
<keyword evidence="14" id="KW-1185">Reference proteome</keyword>
<evidence type="ECO:0000256" key="7">
    <source>
        <dbReference type="ARBA" id="ARBA00023163"/>
    </source>
</evidence>
<evidence type="ECO:0000256" key="6">
    <source>
        <dbReference type="ARBA" id="ARBA00022695"/>
    </source>
</evidence>
<dbReference type="GO" id="GO:0005737">
    <property type="term" value="C:cytoplasm"/>
    <property type="evidence" value="ECO:0007669"/>
    <property type="project" value="UniProtKB-ARBA"/>
</dbReference>
<evidence type="ECO:0000259" key="12">
    <source>
        <dbReference type="SMART" id="SM00662"/>
    </source>
</evidence>
<dbReference type="CDD" id="cd06928">
    <property type="entry name" value="RNAP_alpha_NTD"/>
    <property type="match status" value="1"/>
</dbReference>
<evidence type="ECO:0000313" key="13">
    <source>
        <dbReference type="EMBL" id="SDG48470.1"/>
    </source>
</evidence>
<name>A0A1G7UP21_9PROT</name>
<dbReference type="InterPro" id="IPR036603">
    <property type="entry name" value="RBP11-like"/>
</dbReference>
<dbReference type="Gene3D" id="3.30.1360.10">
    <property type="entry name" value="RNA polymerase, RBP11-like subunit"/>
    <property type="match status" value="1"/>
</dbReference>
<proteinExistence type="inferred from homology"/>
<dbReference type="SUPFAM" id="SSF47789">
    <property type="entry name" value="C-terminal domain of RNA polymerase alpha subunit"/>
    <property type="match status" value="1"/>
</dbReference>
<gene>
    <name evidence="11" type="primary">rpoA</name>
    <name evidence="13" type="ORF">SAMN05216241_11527</name>
</gene>
<evidence type="ECO:0000256" key="8">
    <source>
        <dbReference type="ARBA" id="ARBA00032524"/>
    </source>
</evidence>
<dbReference type="SMART" id="SM00662">
    <property type="entry name" value="RPOLD"/>
    <property type="match status" value="1"/>
</dbReference>
<dbReference type="Gene3D" id="2.170.120.12">
    <property type="entry name" value="DNA-directed RNA polymerase, insert domain"/>
    <property type="match status" value="1"/>
</dbReference>
<dbReference type="InterPro" id="IPR011262">
    <property type="entry name" value="DNA-dir_RNA_pol_insert"/>
</dbReference>
<evidence type="ECO:0000313" key="14">
    <source>
        <dbReference type="Proteomes" id="UP000199415"/>
    </source>
</evidence>
<evidence type="ECO:0000256" key="5">
    <source>
        <dbReference type="ARBA" id="ARBA00022679"/>
    </source>
</evidence>
<comment type="domain">
    <text evidence="11">The N-terminal domain is essential for RNAP assembly and basal transcription, whereas the C-terminal domain is involved in interaction with transcriptional regulators and with upstream promoter elements.</text>
</comment>
<feature type="domain" description="DNA-directed RNA polymerase RpoA/D/Rpb3-type" evidence="12">
    <location>
        <begin position="45"/>
        <end position="252"/>
    </location>
</feature>
<evidence type="ECO:0000256" key="2">
    <source>
        <dbReference type="ARBA" id="ARBA00012418"/>
    </source>
</evidence>
<dbReference type="Proteomes" id="UP000199415">
    <property type="component" value="Unassembled WGS sequence"/>
</dbReference>
<dbReference type="EMBL" id="FNCE01000015">
    <property type="protein sequence ID" value="SDG48470.1"/>
    <property type="molecule type" value="Genomic_DNA"/>
</dbReference>
<dbReference type="InterPro" id="IPR036643">
    <property type="entry name" value="RNApol_insert_sf"/>
</dbReference>
<dbReference type="Pfam" id="PF01193">
    <property type="entry name" value="RNA_pol_L"/>
    <property type="match status" value="1"/>
</dbReference>
<evidence type="ECO:0000256" key="3">
    <source>
        <dbReference type="ARBA" id="ARBA00015972"/>
    </source>
</evidence>
<keyword evidence="5 11" id="KW-0808">Transferase</keyword>
<comment type="catalytic activity">
    <reaction evidence="10 11">
        <text>RNA(n) + a ribonucleoside 5'-triphosphate = RNA(n+1) + diphosphate</text>
        <dbReference type="Rhea" id="RHEA:21248"/>
        <dbReference type="Rhea" id="RHEA-COMP:14527"/>
        <dbReference type="Rhea" id="RHEA-COMP:17342"/>
        <dbReference type="ChEBI" id="CHEBI:33019"/>
        <dbReference type="ChEBI" id="CHEBI:61557"/>
        <dbReference type="ChEBI" id="CHEBI:140395"/>
        <dbReference type="EC" id="2.7.7.6"/>
    </reaction>
</comment>
<feature type="region of interest" description="Alpha N-terminal domain (alpha-NTD)" evidence="11">
    <location>
        <begin position="1"/>
        <end position="253"/>
    </location>
</feature>
<comment type="subunit">
    <text evidence="11">Homodimer. The RNAP catalytic core consists of 2 alpha, 1 beta, 1 beta' and 1 omega subunit. When a sigma factor is associated with the core the holoenzyme is formed, which can initiate transcription.</text>
</comment>
<evidence type="ECO:0000256" key="10">
    <source>
        <dbReference type="ARBA" id="ARBA00048552"/>
    </source>
</evidence>
<evidence type="ECO:0000256" key="1">
    <source>
        <dbReference type="ARBA" id="ARBA00007123"/>
    </source>
</evidence>
<dbReference type="Pfam" id="PF01000">
    <property type="entry name" value="RNA_pol_A_bac"/>
    <property type="match status" value="1"/>
</dbReference>